<evidence type="ECO:0000313" key="2">
    <source>
        <dbReference type="Proteomes" id="UP000648722"/>
    </source>
</evidence>
<evidence type="ECO:0000313" key="1">
    <source>
        <dbReference type="EMBL" id="GGG90476.1"/>
    </source>
</evidence>
<dbReference type="EMBL" id="BMFS01000001">
    <property type="protein sequence ID" value="GGG90476.1"/>
    <property type="molecule type" value="Genomic_DNA"/>
</dbReference>
<gene>
    <name evidence="1" type="ORF">GCM10007420_01990</name>
</gene>
<dbReference type="InterPro" id="IPR006439">
    <property type="entry name" value="HAD-SF_hydro_IA"/>
</dbReference>
<proteinExistence type="predicted"/>
<dbReference type="SUPFAM" id="SSF56784">
    <property type="entry name" value="HAD-like"/>
    <property type="match status" value="1"/>
</dbReference>
<name>A0ABQ1XCK7_9PROT</name>
<dbReference type="Proteomes" id="UP000648722">
    <property type="component" value="Unassembled WGS sequence"/>
</dbReference>
<dbReference type="Pfam" id="PF00702">
    <property type="entry name" value="Hydrolase"/>
    <property type="match status" value="1"/>
</dbReference>
<comment type="caution">
    <text evidence="1">The sequence shown here is derived from an EMBL/GenBank/DDBJ whole genome shotgun (WGS) entry which is preliminary data.</text>
</comment>
<keyword evidence="2" id="KW-1185">Reference proteome</keyword>
<dbReference type="NCBIfam" id="TIGR01549">
    <property type="entry name" value="HAD-SF-IA-v1"/>
    <property type="match status" value="1"/>
</dbReference>
<reference evidence="2" key="1">
    <citation type="journal article" date="2019" name="Int. J. Syst. Evol. Microbiol.">
        <title>The Global Catalogue of Microorganisms (GCM) 10K type strain sequencing project: providing services to taxonomists for standard genome sequencing and annotation.</title>
        <authorList>
            <consortium name="The Broad Institute Genomics Platform"/>
            <consortium name="The Broad Institute Genome Sequencing Center for Infectious Disease"/>
            <person name="Wu L."/>
            <person name="Ma J."/>
        </authorList>
    </citation>
    <scope>NUCLEOTIDE SEQUENCE [LARGE SCALE GENOMIC DNA]</scope>
    <source>
        <strain evidence="2">CGMCC 1.12766</strain>
    </source>
</reference>
<dbReference type="Gene3D" id="3.40.50.1000">
    <property type="entry name" value="HAD superfamily/HAD-like"/>
    <property type="match status" value="1"/>
</dbReference>
<dbReference type="SFLD" id="SFLDG01129">
    <property type="entry name" value="C1.5:_HAD__Beta-PGM__Phosphata"/>
    <property type="match status" value="1"/>
</dbReference>
<dbReference type="PRINTS" id="PR00413">
    <property type="entry name" value="HADHALOGNASE"/>
</dbReference>
<dbReference type="PANTHER" id="PTHR43611">
    <property type="entry name" value="ALPHA-D-GLUCOSE 1-PHOSPHATE PHOSPHATASE"/>
    <property type="match status" value="1"/>
</dbReference>
<dbReference type="InterPro" id="IPR036412">
    <property type="entry name" value="HAD-like_sf"/>
</dbReference>
<accession>A0ABQ1XCK7</accession>
<sequence>MSVRAILWDLGRTLADWNPDYLYRRLIPDAEERRDFLMSVCTMDWHEAHDRGISMAANREALIRQHPDRAALIEAWDTGWNAMFSGYMPGMDGVIETLHARGVPQYALSNMPAEKWADVLALYPAFGLFETAVISGQEGLVKPDPAIYALTAARIGTPPPETLFIDDRLDNIEAGARAGFAVHHFTGAPALKAELDRLGLLPLTA</sequence>
<organism evidence="1 2">
    <name type="scientific">Glycocaulis albus</name>
    <dbReference type="NCBI Taxonomy" id="1382801"/>
    <lineage>
        <taxon>Bacteria</taxon>
        <taxon>Pseudomonadati</taxon>
        <taxon>Pseudomonadota</taxon>
        <taxon>Alphaproteobacteria</taxon>
        <taxon>Maricaulales</taxon>
        <taxon>Maricaulaceae</taxon>
        <taxon>Glycocaulis</taxon>
    </lineage>
</organism>
<protein>
    <submittedName>
        <fullName evidence="1">Haloacid dehalogenase</fullName>
    </submittedName>
</protein>
<dbReference type="InterPro" id="IPR023214">
    <property type="entry name" value="HAD_sf"/>
</dbReference>
<dbReference type="SFLD" id="SFLDS00003">
    <property type="entry name" value="Haloacid_Dehalogenase"/>
    <property type="match status" value="1"/>
</dbReference>
<dbReference type="NCBIfam" id="TIGR01509">
    <property type="entry name" value="HAD-SF-IA-v3"/>
    <property type="match status" value="1"/>
</dbReference>
<dbReference type="PANTHER" id="PTHR43611:SF3">
    <property type="entry name" value="FLAVIN MONONUCLEOTIDE HYDROLASE 1, CHLOROPLATIC"/>
    <property type="match status" value="1"/>
</dbReference>
<dbReference type="CDD" id="cd02603">
    <property type="entry name" value="HAD_sEH-N_like"/>
    <property type="match status" value="1"/>
</dbReference>